<dbReference type="EMBL" id="JAHLOQ010000005">
    <property type="protein sequence ID" value="MBU5335492.1"/>
    <property type="molecule type" value="Genomic_DNA"/>
</dbReference>
<keyword evidence="1" id="KW-1133">Transmembrane helix</keyword>
<keyword evidence="1" id="KW-0812">Transmembrane</keyword>
<keyword evidence="3" id="KW-1185">Reference proteome</keyword>
<evidence type="ECO:0000313" key="3">
    <source>
        <dbReference type="Proteomes" id="UP001196301"/>
    </source>
</evidence>
<organism evidence="2 3">
    <name type="scientific">Intestinibacter bartlettii</name>
    <dbReference type="NCBI Taxonomy" id="261299"/>
    <lineage>
        <taxon>Bacteria</taxon>
        <taxon>Bacillati</taxon>
        <taxon>Bacillota</taxon>
        <taxon>Clostridia</taxon>
        <taxon>Peptostreptococcales</taxon>
        <taxon>Peptostreptococcaceae</taxon>
        <taxon>Intestinibacter</taxon>
    </lineage>
</organism>
<accession>A0ABS6DW59</accession>
<dbReference type="Proteomes" id="UP001196301">
    <property type="component" value="Unassembled WGS sequence"/>
</dbReference>
<feature type="transmembrane region" description="Helical" evidence="1">
    <location>
        <begin position="50"/>
        <end position="72"/>
    </location>
</feature>
<keyword evidence="1" id="KW-0472">Membrane</keyword>
<dbReference type="RefSeq" id="WP_216568627.1">
    <property type="nucleotide sequence ID" value="NZ_JAHLOQ010000005.1"/>
</dbReference>
<evidence type="ECO:0000313" key="2">
    <source>
        <dbReference type="EMBL" id="MBU5335492.1"/>
    </source>
</evidence>
<comment type="caution">
    <text evidence="2">The sequence shown here is derived from an EMBL/GenBank/DDBJ whole genome shotgun (WGS) entry which is preliminary data.</text>
</comment>
<protein>
    <submittedName>
        <fullName evidence="2">Uncharacterized protein</fullName>
    </submittedName>
</protein>
<name>A0ABS6DW59_9FIRM</name>
<proteinExistence type="predicted"/>
<sequence>MNKDQIKTFFMQVNEKRNNFALVSATLTLVAMFMPFATISLWGFSESKSFISAGDADIFMVLLVIASVLYFLKRDGLACIVSIPLACMALYYCAKMSELSSEVYGAVKQNIGCYLLILGSILMVAAPFIGAKVEIFIKSNVNSNTNN</sequence>
<reference evidence="2 3" key="1">
    <citation type="submission" date="2021-06" db="EMBL/GenBank/DDBJ databases">
        <authorList>
            <person name="Sun Q."/>
            <person name="Li D."/>
        </authorList>
    </citation>
    <scope>NUCLEOTIDE SEQUENCE [LARGE SCALE GENOMIC DNA]</scope>
    <source>
        <strain evidence="2 3">N19</strain>
    </source>
</reference>
<feature type="transmembrane region" description="Helical" evidence="1">
    <location>
        <begin position="77"/>
        <end position="94"/>
    </location>
</feature>
<gene>
    <name evidence="2" type="ORF">KQI20_03475</name>
</gene>
<feature type="transmembrane region" description="Helical" evidence="1">
    <location>
        <begin position="114"/>
        <end position="131"/>
    </location>
</feature>
<feature type="transmembrane region" description="Helical" evidence="1">
    <location>
        <begin position="20"/>
        <end position="44"/>
    </location>
</feature>
<evidence type="ECO:0000256" key="1">
    <source>
        <dbReference type="SAM" id="Phobius"/>
    </source>
</evidence>